<gene>
    <name evidence="8" type="primary">rpsF</name>
    <name evidence="10" type="ORF">CJ240_00215</name>
    <name evidence="9" type="ORF">HMPREF1862_00673</name>
</gene>
<evidence type="ECO:0000313" key="12">
    <source>
        <dbReference type="Proteomes" id="UP000243201"/>
    </source>
</evidence>
<keyword evidence="3 8" id="KW-0694">RNA-binding</keyword>
<dbReference type="FunFam" id="3.30.70.60:FF:000002">
    <property type="entry name" value="30S ribosomal protein S6"/>
    <property type="match status" value="1"/>
</dbReference>
<evidence type="ECO:0000256" key="8">
    <source>
        <dbReference type="HAMAP-Rule" id="MF_00360"/>
    </source>
</evidence>
<keyword evidence="12" id="KW-1185">Reference proteome</keyword>
<dbReference type="GO" id="GO:0005840">
    <property type="term" value="C:ribosome"/>
    <property type="evidence" value="ECO:0007669"/>
    <property type="project" value="UniProtKB-KW"/>
</dbReference>
<evidence type="ECO:0000256" key="5">
    <source>
        <dbReference type="ARBA" id="ARBA00023274"/>
    </source>
</evidence>
<dbReference type="Proteomes" id="UP000243201">
    <property type="component" value="Unassembled WGS sequence"/>
</dbReference>
<evidence type="ECO:0000313" key="9">
    <source>
        <dbReference type="EMBL" id="KXB80953.1"/>
    </source>
</evidence>
<name>A0AB34WZI3_9ACTO</name>
<comment type="function">
    <text evidence="6 8">Binds together with bS18 to 16S ribosomal RNA.</text>
</comment>
<evidence type="ECO:0000256" key="2">
    <source>
        <dbReference type="ARBA" id="ARBA00022730"/>
    </source>
</evidence>
<sequence length="94" mass="10738">MRKYEMMVILNPEIDERTVAPALEKLLNVISANGGSVDATDIWGKRRLAYPIEKYSEGIYAVIEMTTTPQIAEELTRQLSLNESVLRTKLLRRD</sequence>
<dbReference type="NCBIfam" id="TIGR00166">
    <property type="entry name" value="S6"/>
    <property type="match status" value="1"/>
</dbReference>
<dbReference type="Gene3D" id="3.30.70.60">
    <property type="match status" value="1"/>
</dbReference>
<dbReference type="InterPro" id="IPR035980">
    <property type="entry name" value="Ribosomal_bS6_sf"/>
</dbReference>
<dbReference type="EMBL" id="LSDN01000013">
    <property type="protein sequence ID" value="KXB80953.1"/>
    <property type="molecule type" value="Genomic_DNA"/>
</dbReference>
<comment type="caution">
    <text evidence="9">The sequence shown here is derived from an EMBL/GenBank/DDBJ whole genome shotgun (WGS) entry which is preliminary data.</text>
</comment>
<dbReference type="RefSeq" id="WP_022864513.1">
    <property type="nucleotide sequence ID" value="NZ_CAUPGC010000004.1"/>
</dbReference>
<dbReference type="EMBL" id="PNGC01000001">
    <property type="protein sequence ID" value="PMB90215.1"/>
    <property type="molecule type" value="Genomic_DNA"/>
</dbReference>
<reference evidence="9 11" key="1">
    <citation type="submission" date="2016-01" db="EMBL/GenBank/DDBJ databases">
        <authorList>
            <person name="Mitreva M."/>
            <person name="Pepin K.H."/>
            <person name="Mihindukulasuriya K.A."/>
            <person name="Fulton R."/>
            <person name="Fronick C."/>
            <person name="O'Laughlin M."/>
            <person name="Miner T."/>
            <person name="Herter B."/>
            <person name="Rosa B.A."/>
            <person name="Cordes M."/>
            <person name="Tomlinson C."/>
            <person name="Wollam A."/>
            <person name="Palsikar V.B."/>
            <person name="Mardis E.R."/>
            <person name="Wilson R.K."/>
        </authorList>
    </citation>
    <scope>NUCLEOTIDE SEQUENCE [LARGE SCALE GENOMIC DNA]</scope>
    <source>
        <strain evidence="9 11">DNF00696</strain>
    </source>
</reference>
<dbReference type="GO" id="GO:0006412">
    <property type="term" value="P:translation"/>
    <property type="evidence" value="ECO:0007669"/>
    <property type="project" value="UniProtKB-UniRule"/>
</dbReference>
<dbReference type="InterPro" id="IPR014717">
    <property type="entry name" value="Transl_elong_EF1B/ribsomal_bS6"/>
</dbReference>
<evidence type="ECO:0000256" key="4">
    <source>
        <dbReference type="ARBA" id="ARBA00022980"/>
    </source>
</evidence>
<evidence type="ECO:0000256" key="7">
    <source>
        <dbReference type="ARBA" id="ARBA00035294"/>
    </source>
</evidence>
<protein>
    <recommendedName>
        <fullName evidence="7 8">Small ribosomal subunit protein bS6</fullName>
    </recommendedName>
</protein>
<dbReference type="CDD" id="cd00473">
    <property type="entry name" value="bS6"/>
    <property type="match status" value="1"/>
</dbReference>
<keyword evidence="5 8" id="KW-0687">Ribonucleoprotein</keyword>
<keyword evidence="4 8" id="KW-0689">Ribosomal protein</keyword>
<evidence type="ECO:0000256" key="1">
    <source>
        <dbReference type="ARBA" id="ARBA00009512"/>
    </source>
</evidence>
<dbReference type="Pfam" id="PF01250">
    <property type="entry name" value="Ribosomal_S6"/>
    <property type="match status" value="1"/>
</dbReference>
<reference evidence="10 12" key="2">
    <citation type="submission" date="2017-09" db="EMBL/GenBank/DDBJ databases">
        <title>Bacterial strain isolated from the female urinary microbiota.</title>
        <authorList>
            <person name="Thomas-White K."/>
            <person name="Kumar N."/>
            <person name="Forster S."/>
            <person name="Putonti C."/>
            <person name="Lawley T."/>
            <person name="Wolfe A.J."/>
        </authorList>
    </citation>
    <scope>NUCLEOTIDE SEQUENCE [LARGE SCALE GENOMIC DNA]</scope>
    <source>
        <strain evidence="10 12">UMB0744</strain>
    </source>
</reference>
<dbReference type="GO" id="GO:0005737">
    <property type="term" value="C:cytoplasm"/>
    <property type="evidence" value="ECO:0007669"/>
    <property type="project" value="UniProtKB-ARBA"/>
</dbReference>
<comment type="similarity">
    <text evidence="1 8">Belongs to the bacterial ribosomal protein bS6 family.</text>
</comment>
<dbReference type="GO" id="GO:1990904">
    <property type="term" value="C:ribonucleoprotein complex"/>
    <property type="evidence" value="ECO:0007669"/>
    <property type="project" value="UniProtKB-KW"/>
</dbReference>
<evidence type="ECO:0000256" key="3">
    <source>
        <dbReference type="ARBA" id="ARBA00022884"/>
    </source>
</evidence>
<evidence type="ECO:0000313" key="11">
    <source>
        <dbReference type="Proteomes" id="UP000070572"/>
    </source>
</evidence>
<evidence type="ECO:0000256" key="6">
    <source>
        <dbReference type="ARBA" id="ARBA00035104"/>
    </source>
</evidence>
<dbReference type="GO" id="GO:0070181">
    <property type="term" value="F:small ribosomal subunit rRNA binding"/>
    <property type="evidence" value="ECO:0007669"/>
    <property type="project" value="TreeGrafter"/>
</dbReference>
<keyword evidence="2 8" id="KW-0699">rRNA-binding</keyword>
<dbReference type="GeneID" id="78352318"/>
<dbReference type="GO" id="GO:0003735">
    <property type="term" value="F:structural constituent of ribosome"/>
    <property type="evidence" value="ECO:0007669"/>
    <property type="project" value="InterPro"/>
</dbReference>
<dbReference type="PANTHER" id="PTHR21011">
    <property type="entry name" value="MITOCHONDRIAL 28S RIBOSOMAL PROTEIN S6"/>
    <property type="match status" value="1"/>
</dbReference>
<dbReference type="AlphaFoldDB" id="A0AB34WZI3"/>
<dbReference type="SUPFAM" id="SSF54995">
    <property type="entry name" value="Ribosomal protein S6"/>
    <property type="match status" value="1"/>
</dbReference>
<proteinExistence type="inferred from homology"/>
<accession>A0AB34WZI3</accession>
<dbReference type="InterPro" id="IPR000529">
    <property type="entry name" value="Ribosomal_bS6"/>
</dbReference>
<organism evidence="9 11">
    <name type="scientific">Varibaculum cambriense</name>
    <dbReference type="NCBI Taxonomy" id="184870"/>
    <lineage>
        <taxon>Bacteria</taxon>
        <taxon>Bacillati</taxon>
        <taxon>Actinomycetota</taxon>
        <taxon>Actinomycetes</taxon>
        <taxon>Actinomycetales</taxon>
        <taxon>Actinomycetaceae</taxon>
        <taxon>Varibaculum</taxon>
    </lineage>
</organism>
<dbReference type="Proteomes" id="UP000070572">
    <property type="component" value="Unassembled WGS sequence"/>
</dbReference>
<dbReference type="HAMAP" id="MF_00360">
    <property type="entry name" value="Ribosomal_bS6"/>
    <property type="match status" value="1"/>
</dbReference>
<dbReference type="PANTHER" id="PTHR21011:SF1">
    <property type="entry name" value="SMALL RIBOSOMAL SUBUNIT PROTEIN BS6M"/>
    <property type="match status" value="1"/>
</dbReference>
<evidence type="ECO:0000313" key="10">
    <source>
        <dbReference type="EMBL" id="PMB90215.1"/>
    </source>
</evidence>
<dbReference type="InterPro" id="IPR020814">
    <property type="entry name" value="Ribosomal_S6_plastid/chlpt"/>
</dbReference>